<evidence type="ECO:0000256" key="1">
    <source>
        <dbReference type="SAM" id="Coils"/>
    </source>
</evidence>
<reference evidence="4" key="1">
    <citation type="submission" date="2018-05" db="EMBL/GenBank/DDBJ databases">
        <authorList>
            <person name="Li Y."/>
        </authorList>
    </citation>
    <scope>NUCLEOTIDE SEQUENCE [LARGE SCALE GENOMIC DNA]</scope>
    <source>
        <strain evidence="4">3d-2-2</strain>
    </source>
</reference>
<dbReference type="AlphaFoldDB" id="A0A2V1K5N5"/>
<dbReference type="InterPro" id="IPR046703">
    <property type="entry name" value="DUF6776"/>
</dbReference>
<keyword evidence="2" id="KW-0472">Membrane</keyword>
<keyword evidence="2" id="KW-1133">Transmembrane helix</keyword>
<keyword evidence="2" id="KW-0812">Transmembrane</keyword>
<feature type="coiled-coil region" evidence="1">
    <location>
        <begin position="73"/>
        <end position="135"/>
    </location>
</feature>
<protein>
    <submittedName>
        <fullName evidence="3">Uncharacterized protein</fullName>
    </submittedName>
</protein>
<evidence type="ECO:0000256" key="2">
    <source>
        <dbReference type="SAM" id="Phobius"/>
    </source>
</evidence>
<evidence type="ECO:0000313" key="3">
    <source>
        <dbReference type="EMBL" id="PWF24969.1"/>
    </source>
</evidence>
<dbReference type="Pfam" id="PF20567">
    <property type="entry name" value="DUF6776"/>
    <property type="match status" value="1"/>
</dbReference>
<name>A0A2V1K5N5_9BURK</name>
<accession>A0A2V1K5N5</accession>
<proteinExistence type="predicted"/>
<evidence type="ECO:0000313" key="4">
    <source>
        <dbReference type="Proteomes" id="UP000245212"/>
    </source>
</evidence>
<comment type="caution">
    <text evidence="3">The sequence shown here is derived from an EMBL/GenBank/DDBJ whole genome shotgun (WGS) entry which is preliminary data.</text>
</comment>
<feature type="transmembrane region" description="Helical" evidence="2">
    <location>
        <begin position="32"/>
        <end position="54"/>
    </location>
</feature>
<organism evidence="3 4">
    <name type="scientific">Corticimicrobacter populi</name>
    <dbReference type="NCBI Taxonomy" id="2175229"/>
    <lineage>
        <taxon>Bacteria</taxon>
        <taxon>Pseudomonadati</taxon>
        <taxon>Pseudomonadota</taxon>
        <taxon>Betaproteobacteria</taxon>
        <taxon>Burkholderiales</taxon>
        <taxon>Alcaligenaceae</taxon>
        <taxon>Corticimicrobacter</taxon>
    </lineage>
</organism>
<gene>
    <name evidence="3" type="ORF">DD235_01985</name>
</gene>
<keyword evidence="1" id="KW-0175">Coiled coil</keyword>
<keyword evidence="4" id="KW-1185">Reference proteome</keyword>
<dbReference type="EMBL" id="QETA01000001">
    <property type="protein sequence ID" value="PWF24969.1"/>
    <property type="molecule type" value="Genomic_DNA"/>
</dbReference>
<dbReference type="Proteomes" id="UP000245212">
    <property type="component" value="Unassembled WGS sequence"/>
</dbReference>
<sequence length="278" mass="29448">MEESRMPAAGQADLEVAPVASRVRRRRRHHDYAVFALGAVVGALLCGLVFWWFVLKPTPVATPVAGTASTPEERALQANVQQKEAELRFLRAQLDTADGQIAIEQGARQTMEQSMRALQEEIGGLRERLAFFEQLLPPGPAGSVSVRGMDVKLQGDALSFTTLVTRQGQGLPEFSGLLRFSATGLQNGSPVTIALHPVTAAGSAVGAVAGAASGSNASTEAGTEASEMHNAALVLRFDQYQRNQGVLAIPPGFVPESVTVQVLEGDSVRAAHTQQLSL</sequence>